<name>A0AC35TW04_9BILA</name>
<dbReference type="WBParaSite" id="RSKR_0000519225.1">
    <property type="protein sequence ID" value="RSKR_0000519225.1"/>
    <property type="gene ID" value="RSKR_0000519225"/>
</dbReference>
<accession>A0AC35TW04</accession>
<dbReference type="Proteomes" id="UP000095286">
    <property type="component" value="Unplaced"/>
</dbReference>
<reference evidence="2" key="1">
    <citation type="submission" date="2016-11" db="UniProtKB">
        <authorList>
            <consortium name="WormBaseParasite"/>
        </authorList>
    </citation>
    <scope>IDENTIFICATION</scope>
    <source>
        <strain evidence="2">KR3021</strain>
    </source>
</reference>
<evidence type="ECO:0000313" key="1">
    <source>
        <dbReference type="Proteomes" id="UP000095286"/>
    </source>
</evidence>
<proteinExistence type="predicted"/>
<protein>
    <submittedName>
        <fullName evidence="2">BZIP domain-containing protein</fullName>
    </submittedName>
</protein>
<organism evidence="1 2">
    <name type="scientific">Rhabditophanes sp. KR3021</name>
    <dbReference type="NCBI Taxonomy" id="114890"/>
    <lineage>
        <taxon>Eukaryota</taxon>
        <taxon>Metazoa</taxon>
        <taxon>Ecdysozoa</taxon>
        <taxon>Nematoda</taxon>
        <taxon>Chromadorea</taxon>
        <taxon>Rhabditida</taxon>
        <taxon>Tylenchina</taxon>
        <taxon>Panagrolaimomorpha</taxon>
        <taxon>Strongyloidoidea</taxon>
        <taxon>Alloionematidae</taxon>
        <taxon>Rhabditophanes</taxon>
    </lineage>
</organism>
<evidence type="ECO:0000313" key="2">
    <source>
        <dbReference type="WBParaSite" id="RSKR_0000519225.1"/>
    </source>
</evidence>
<sequence length="107" mass="12979">MPKKTYKQTSNLIAPFKRKRTYNKVTEEVRKDPKYIADRLRKNIASKKHRKSKKEENEIRKIEIKRLEAIKIRLEKIHTDIDATMKLYKRRCNKAMKSFPEALENYQ</sequence>